<name>A0A557QX70_9RHOO</name>
<dbReference type="RefSeq" id="WP_144308987.1">
    <property type="nucleotide sequence ID" value="NZ_VMNK01000006.1"/>
</dbReference>
<dbReference type="Proteomes" id="UP000319502">
    <property type="component" value="Unassembled WGS sequence"/>
</dbReference>
<evidence type="ECO:0000313" key="2">
    <source>
        <dbReference type="Proteomes" id="UP000319502"/>
    </source>
</evidence>
<reference evidence="1 2" key="1">
    <citation type="submission" date="2019-07" db="EMBL/GenBank/DDBJ databases">
        <title>The pathways for chlorine oxyanion respiration interact through the shared metabolite chlorate.</title>
        <authorList>
            <person name="Barnum T.P."/>
            <person name="Cheng Y."/>
            <person name="Hill K.A."/>
            <person name="Lucas L.N."/>
            <person name="Carlson H.K."/>
            <person name="Coates J.D."/>
        </authorList>
    </citation>
    <scope>NUCLEOTIDE SEQUENCE [LARGE SCALE GENOMIC DNA]</scope>
    <source>
        <strain evidence="1 2">SFB-3</strain>
    </source>
</reference>
<accession>A0A557QX70</accession>
<sequence length="176" mass="18390">MDMHYSASAGGFYSPSIHAAMPPDAVAITPAEHLSLLYGQSIGKIIAADLTGAPTLIDPPPPTFEEMKESKRADIRAAYALSAEAPVIADGVTWDGGFDSAIKLDAAKRLAESAGLSDVTFYSSDNLPHVLSFSAALQIVIAVAGAFQSALATKQTLMRAIDDAADTDELALVVWP</sequence>
<comment type="caution">
    <text evidence="1">The sequence shown here is derived from an EMBL/GenBank/DDBJ whole genome shotgun (WGS) entry which is preliminary data.</text>
</comment>
<protein>
    <recommendedName>
        <fullName evidence="3">DUF4376 domain-containing protein</fullName>
    </recommendedName>
</protein>
<keyword evidence="2" id="KW-1185">Reference proteome</keyword>
<dbReference type="EMBL" id="VMNK01000006">
    <property type="protein sequence ID" value="TVO57514.1"/>
    <property type="molecule type" value="Genomic_DNA"/>
</dbReference>
<proteinExistence type="predicted"/>
<evidence type="ECO:0000313" key="1">
    <source>
        <dbReference type="EMBL" id="TVO57514.1"/>
    </source>
</evidence>
<evidence type="ECO:0008006" key="3">
    <source>
        <dbReference type="Google" id="ProtNLM"/>
    </source>
</evidence>
<dbReference type="AlphaFoldDB" id="A0A557QX70"/>
<gene>
    <name evidence="1" type="ORF">FHP91_07505</name>
</gene>
<dbReference type="OrthoDB" id="8690176at2"/>
<organism evidence="1 2">
    <name type="scientific">Denitromonas halophila</name>
    <dbReference type="NCBI Taxonomy" id="1629404"/>
    <lineage>
        <taxon>Bacteria</taxon>
        <taxon>Pseudomonadati</taxon>
        <taxon>Pseudomonadota</taxon>
        <taxon>Betaproteobacteria</taxon>
        <taxon>Rhodocyclales</taxon>
        <taxon>Zoogloeaceae</taxon>
        <taxon>Denitromonas</taxon>
    </lineage>
</organism>